<name>A0A9N9EGX9_9GLOM</name>
<evidence type="ECO:0000313" key="2">
    <source>
        <dbReference type="Proteomes" id="UP000789759"/>
    </source>
</evidence>
<proteinExistence type="predicted"/>
<dbReference type="Proteomes" id="UP000789759">
    <property type="component" value="Unassembled WGS sequence"/>
</dbReference>
<evidence type="ECO:0000313" key="1">
    <source>
        <dbReference type="EMBL" id="CAG8674473.1"/>
    </source>
</evidence>
<accession>A0A9N9EGX9</accession>
<organism evidence="1 2">
    <name type="scientific">Cetraspora pellucida</name>
    <dbReference type="NCBI Taxonomy" id="1433469"/>
    <lineage>
        <taxon>Eukaryota</taxon>
        <taxon>Fungi</taxon>
        <taxon>Fungi incertae sedis</taxon>
        <taxon>Mucoromycota</taxon>
        <taxon>Glomeromycotina</taxon>
        <taxon>Glomeromycetes</taxon>
        <taxon>Diversisporales</taxon>
        <taxon>Gigasporaceae</taxon>
        <taxon>Cetraspora</taxon>
    </lineage>
</organism>
<gene>
    <name evidence="1" type="ORF">CPELLU_LOCUS10446</name>
</gene>
<reference evidence="1" key="1">
    <citation type="submission" date="2021-06" db="EMBL/GenBank/DDBJ databases">
        <authorList>
            <person name="Kallberg Y."/>
            <person name="Tangrot J."/>
            <person name="Rosling A."/>
        </authorList>
    </citation>
    <scope>NUCLEOTIDE SEQUENCE</scope>
    <source>
        <strain evidence="1">FL966</strain>
    </source>
</reference>
<sequence>MEAHLEDLTETCETGQICQSLRRYQMNQLGCQNFRVLKKKGTCQQTYKPEVYGFNLSF</sequence>
<protein>
    <submittedName>
        <fullName evidence="1">2238_t:CDS:1</fullName>
    </submittedName>
</protein>
<dbReference type="AlphaFoldDB" id="A0A9N9EGX9"/>
<keyword evidence="2" id="KW-1185">Reference proteome</keyword>
<comment type="caution">
    <text evidence="1">The sequence shown here is derived from an EMBL/GenBank/DDBJ whole genome shotgun (WGS) entry which is preliminary data.</text>
</comment>
<dbReference type="EMBL" id="CAJVQA010008607">
    <property type="protein sequence ID" value="CAG8674473.1"/>
    <property type="molecule type" value="Genomic_DNA"/>
</dbReference>